<dbReference type="RefSeq" id="WP_185674371.1">
    <property type="nucleotide sequence ID" value="NZ_JACHVB010000013.1"/>
</dbReference>
<feature type="domain" description="GCVT N-terminal" evidence="2">
    <location>
        <begin position="15"/>
        <end position="106"/>
    </location>
</feature>
<keyword evidence="1" id="KW-0809">Transit peptide</keyword>
<dbReference type="PANTHER" id="PTHR22602">
    <property type="entry name" value="TRANSFERASE CAF17, MITOCHONDRIAL-RELATED"/>
    <property type="match status" value="1"/>
</dbReference>
<evidence type="ECO:0000259" key="2">
    <source>
        <dbReference type="Pfam" id="PF01571"/>
    </source>
</evidence>
<dbReference type="InterPro" id="IPR045179">
    <property type="entry name" value="YgfZ/GcvT"/>
</dbReference>
<dbReference type="InterPro" id="IPR017703">
    <property type="entry name" value="YgfZ/GCV_T_CS"/>
</dbReference>
<protein>
    <recommendedName>
        <fullName evidence="2">GCVT N-terminal domain-containing protein</fullName>
    </recommendedName>
</protein>
<evidence type="ECO:0000313" key="3">
    <source>
        <dbReference type="EMBL" id="MBC2593362.1"/>
    </source>
</evidence>
<sequence length="308" mass="32196">MPDALTAQTRPAAVLRVSGEDAPTYLQSQFSNDLRGLAPGQTRYGLWLDRKGKVHADSLIFVLGAEEFVLLSYFCSADLLAAKLEENIIADEVEIEDLTAEARLLVEIGLPAAEVPVAGTFVAQEEGPGGESGAGSIGDRPFAAGLSFAGRRSVRSCRETLWLRGLPEGESASCGISADALAFERIVAGIPAVPMDIGPGDLPQEGGLEKDAVSFNKGCYLGQEVMARLDAMGRTQRALFRVKLAALPSAFPAQVLDSEGRTVGEVRSAAAGDGKVLGLAMLKKRSLEGGAVLVLADEGVVEVGEALA</sequence>
<keyword evidence="4" id="KW-1185">Reference proteome</keyword>
<dbReference type="Proteomes" id="UP000546464">
    <property type="component" value="Unassembled WGS sequence"/>
</dbReference>
<dbReference type="PANTHER" id="PTHR22602:SF0">
    <property type="entry name" value="TRANSFERASE CAF17, MITOCHONDRIAL-RELATED"/>
    <property type="match status" value="1"/>
</dbReference>
<name>A0A842HAC3_9BACT</name>
<comment type="caution">
    <text evidence="3">The sequence shown here is derived from an EMBL/GenBank/DDBJ whole genome shotgun (WGS) entry which is preliminary data.</text>
</comment>
<dbReference type="EMBL" id="JACHVB010000013">
    <property type="protein sequence ID" value="MBC2593362.1"/>
    <property type="molecule type" value="Genomic_DNA"/>
</dbReference>
<evidence type="ECO:0000256" key="1">
    <source>
        <dbReference type="ARBA" id="ARBA00022946"/>
    </source>
</evidence>
<dbReference type="AlphaFoldDB" id="A0A842HAC3"/>
<reference evidence="3 4" key="1">
    <citation type="submission" date="2020-07" db="EMBL/GenBank/DDBJ databases">
        <authorList>
            <person name="Feng X."/>
        </authorList>
    </citation>
    <scope>NUCLEOTIDE SEQUENCE [LARGE SCALE GENOMIC DNA]</scope>
    <source>
        <strain evidence="3 4">JCM31066</strain>
    </source>
</reference>
<organism evidence="3 4">
    <name type="scientific">Ruficoccus amylovorans</name>
    <dbReference type="NCBI Taxonomy" id="1804625"/>
    <lineage>
        <taxon>Bacteria</taxon>
        <taxon>Pseudomonadati</taxon>
        <taxon>Verrucomicrobiota</taxon>
        <taxon>Opitutia</taxon>
        <taxon>Puniceicoccales</taxon>
        <taxon>Cerasicoccaceae</taxon>
        <taxon>Ruficoccus</taxon>
    </lineage>
</organism>
<dbReference type="SUPFAM" id="SSF103025">
    <property type="entry name" value="Folate-binding domain"/>
    <property type="match status" value="1"/>
</dbReference>
<dbReference type="Gene3D" id="3.30.1360.120">
    <property type="entry name" value="Probable tRNA modification gtpase trme, domain 1"/>
    <property type="match status" value="1"/>
</dbReference>
<dbReference type="InterPro" id="IPR006222">
    <property type="entry name" value="GCVT_N"/>
</dbReference>
<evidence type="ECO:0000313" key="4">
    <source>
        <dbReference type="Proteomes" id="UP000546464"/>
    </source>
</evidence>
<dbReference type="InterPro" id="IPR027266">
    <property type="entry name" value="TrmE/GcvT-like"/>
</dbReference>
<dbReference type="GO" id="GO:0016226">
    <property type="term" value="P:iron-sulfur cluster assembly"/>
    <property type="evidence" value="ECO:0007669"/>
    <property type="project" value="TreeGrafter"/>
</dbReference>
<dbReference type="Pfam" id="PF01571">
    <property type="entry name" value="GCV_T"/>
    <property type="match status" value="1"/>
</dbReference>
<dbReference type="NCBIfam" id="TIGR03317">
    <property type="entry name" value="ygfZ_signature"/>
    <property type="match status" value="1"/>
</dbReference>
<accession>A0A842HAC3</accession>
<dbReference type="PIRSF" id="PIRSF006487">
    <property type="entry name" value="GcvT"/>
    <property type="match status" value="1"/>
</dbReference>
<gene>
    <name evidence="3" type="ORF">H5P28_03720</name>
</gene>
<proteinExistence type="predicted"/>